<accession>A0A8D9B8G2</accession>
<dbReference type="EMBL" id="HBUF01121087">
    <property type="protein sequence ID" value="CAG6642156.1"/>
    <property type="molecule type" value="Transcribed_RNA"/>
</dbReference>
<dbReference type="EMBL" id="HBUF01618838">
    <property type="protein sequence ID" value="CAG6780533.1"/>
    <property type="molecule type" value="Transcribed_RNA"/>
</dbReference>
<reference evidence="2" key="1">
    <citation type="submission" date="2021-05" db="EMBL/GenBank/DDBJ databases">
        <authorList>
            <person name="Alioto T."/>
            <person name="Alioto T."/>
            <person name="Gomez Garrido J."/>
        </authorList>
    </citation>
    <scope>NUCLEOTIDE SEQUENCE</scope>
</reference>
<name>A0A8D9B8G2_9HEMI</name>
<dbReference type="EMBL" id="HBUF01121088">
    <property type="protein sequence ID" value="CAG6642157.1"/>
    <property type="molecule type" value="Transcribed_RNA"/>
</dbReference>
<keyword evidence="1" id="KW-0472">Membrane</keyword>
<keyword evidence="1" id="KW-0812">Transmembrane</keyword>
<dbReference type="AlphaFoldDB" id="A0A8D9B8G2"/>
<dbReference type="EMBL" id="HBUF01285188">
    <property type="protein sequence ID" value="CAG6688143.1"/>
    <property type="molecule type" value="Transcribed_RNA"/>
</dbReference>
<dbReference type="EMBL" id="HBUF01285189">
    <property type="protein sequence ID" value="CAG6688144.1"/>
    <property type="molecule type" value="Transcribed_RNA"/>
</dbReference>
<sequence length="150" mass="17175">MESGVISDVSLLFLCSRMLGLTPYTLPTFSLSYRFVFLSMVFILTLIINLVYFLRSKVTVFAIDFVSQNLNLVAITTYAILGNIQSIRTWKQAGKIFHKLNKMDLQLKCIGLEVPSFRKSLNRRLLVLCILLGVHQAPDFLIWLTGNMFY</sequence>
<evidence type="ECO:0000313" key="2">
    <source>
        <dbReference type="EMBL" id="CAG6780533.1"/>
    </source>
</evidence>
<dbReference type="EMBL" id="HBUF01618837">
    <property type="protein sequence ID" value="CAG6780532.1"/>
    <property type="molecule type" value="Transcribed_RNA"/>
</dbReference>
<organism evidence="2">
    <name type="scientific">Cacopsylla melanoneura</name>
    <dbReference type="NCBI Taxonomy" id="428564"/>
    <lineage>
        <taxon>Eukaryota</taxon>
        <taxon>Metazoa</taxon>
        <taxon>Ecdysozoa</taxon>
        <taxon>Arthropoda</taxon>
        <taxon>Hexapoda</taxon>
        <taxon>Insecta</taxon>
        <taxon>Pterygota</taxon>
        <taxon>Neoptera</taxon>
        <taxon>Paraneoptera</taxon>
        <taxon>Hemiptera</taxon>
        <taxon>Sternorrhyncha</taxon>
        <taxon>Psylloidea</taxon>
        <taxon>Psyllidae</taxon>
        <taxon>Psyllinae</taxon>
        <taxon>Cacopsylla</taxon>
    </lineage>
</organism>
<keyword evidence="1" id="KW-1133">Transmembrane helix</keyword>
<feature type="transmembrane region" description="Helical" evidence="1">
    <location>
        <begin position="125"/>
        <end position="144"/>
    </location>
</feature>
<proteinExistence type="predicted"/>
<evidence type="ECO:0000256" key="1">
    <source>
        <dbReference type="SAM" id="Phobius"/>
    </source>
</evidence>
<feature type="transmembrane region" description="Helical" evidence="1">
    <location>
        <begin position="33"/>
        <end position="54"/>
    </location>
</feature>
<protein>
    <submittedName>
        <fullName evidence="2">Uncharacterized protein</fullName>
    </submittedName>
</protein>